<keyword evidence="1" id="KW-0863">Zinc-finger</keyword>
<proteinExistence type="predicted"/>
<evidence type="ECO:0000313" key="4">
    <source>
        <dbReference type="EMBL" id="KIZ02016.1"/>
    </source>
</evidence>
<dbReference type="Gene3D" id="4.10.60.10">
    <property type="entry name" value="Zinc finger, CCHC-type"/>
    <property type="match status" value="1"/>
</dbReference>
<dbReference type="PANTHER" id="PTHR46978">
    <property type="entry name" value="ZINC KNUCKLE (CCHC-TYPE) FAMILY PROTEIN"/>
    <property type="match status" value="1"/>
</dbReference>
<dbReference type="GO" id="GO:0008270">
    <property type="term" value="F:zinc ion binding"/>
    <property type="evidence" value="ECO:0007669"/>
    <property type="project" value="UniProtKB-KW"/>
</dbReference>
<dbReference type="GeneID" id="25738817"/>
<dbReference type="InterPro" id="IPR001878">
    <property type="entry name" value="Znf_CCHC"/>
</dbReference>
<evidence type="ECO:0000256" key="2">
    <source>
        <dbReference type="SAM" id="MobiDB-lite"/>
    </source>
</evidence>
<keyword evidence="1" id="KW-0862">Zinc</keyword>
<dbReference type="STRING" id="145388.A0A0D2N8C7"/>
<dbReference type="PROSITE" id="PS50158">
    <property type="entry name" value="ZF_CCHC"/>
    <property type="match status" value="1"/>
</dbReference>
<dbReference type="PROSITE" id="PS51257">
    <property type="entry name" value="PROKAR_LIPOPROTEIN"/>
    <property type="match status" value="1"/>
</dbReference>
<feature type="domain" description="CCHC-type" evidence="3">
    <location>
        <begin position="77"/>
        <end position="92"/>
    </location>
</feature>
<dbReference type="SUPFAM" id="SSF57756">
    <property type="entry name" value="Retrovirus zinc finger-like domains"/>
    <property type="match status" value="1"/>
</dbReference>
<dbReference type="KEGG" id="mng:MNEG_5940"/>
<dbReference type="Proteomes" id="UP000054498">
    <property type="component" value="Unassembled WGS sequence"/>
</dbReference>
<evidence type="ECO:0000313" key="5">
    <source>
        <dbReference type="Proteomes" id="UP000054498"/>
    </source>
</evidence>
<evidence type="ECO:0000259" key="3">
    <source>
        <dbReference type="PROSITE" id="PS50158"/>
    </source>
</evidence>
<evidence type="ECO:0000256" key="1">
    <source>
        <dbReference type="PROSITE-ProRule" id="PRU00047"/>
    </source>
</evidence>
<accession>A0A0D2N8C7</accession>
<dbReference type="OrthoDB" id="514078at2759"/>
<dbReference type="RefSeq" id="XP_013901035.1">
    <property type="nucleotide sequence ID" value="XM_014045581.1"/>
</dbReference>
<feature type="compositionally biased region" description="Low complexity" evidence="2">
    <location>
        <begin position="169"/>
        <end position="248"/>
    </location>
</feature>
<feature type="compositionally biased region" description="Gly residues" evidence="2">
    <location>
        <begin position="256"/>
        <end position="265"/>
    </location>
</feature>
<dbReference type="GO" id="GO:0003676">
    <property type="term" value="F:nucleic acid binding"/>
    <property type="evidence" value="ECO:0007669"/>
    <property type="project" value="InterPro"/>
</dbReference>
<sequence length="276" mass="29872">MLRDCTNAASSGASLACARCGRDGCACQGLADFVRFDGLCSGDYHPDDVARTRCFVCGGLGHLSCKPTPLDLPQPSCYNCGDQGHTAAACPQALPPHLKAERAASTRQRALEQMQAQAQAQLQFGQRGGGGGQGYGGGGGGGGGGQAWRQGGGVVRNGDWFGGFPGTGRQQLQQDRQPYAQQQRQPPQQVQHWQQGQQSWQQQPQQQQHWQQQPQQAYGQGYPQQQQQQQQQQRQQQYWPQQQQQPGPNTTDGSRGHGAYGGAAGYGRARDRFSYG</sequence>
<dbReference type="Pfam" id="PF00098">
    <property type="entry name" value="zf-CCHC"/>
    <property type="match status" value="1"/>
</dbReference>
<feature type="compositionally biased region" description="Gly residues" evidence="2">
    <location>
        <begin position="126"/>
        <end position="166"/>
    </location>
</feature>
<feature type="compositionally biased region" description="Low complexity" evidence="2">
    <location>
        <begin position="113"/>
        <end position="125"/>
    </location>
</feature>
<dbReference type="InterPro" id="IPR036875">
    <property type="entry name" value="Znf_CCHC_sf"/>
</dbReference>
<protein>
    <recommendedName>
        <fullName evidence="3">CCHC-type domain-containing protein</fullName>
    </recommendedName>
</protein>
<reference evidence="4 5" key="1">
    <citation type="journal article" date="2013" name="BMC Genomics">
        <title>Reconstruction of the lipid metabolism for the microalga Monoraphidium neglectum from its genome sequence reveals characteristics suitable for biofuel production.</title>
        <authorList>
            <person name="Bogen C."/>
            <person name="Al-Dilaimi A."/>
            <person name="Albersmeier A."/>
            <person name="Wichmann J."/>
            <person name="Grundmann M."/>
            <person name="Rupp O."/>
            <person name="Lauersen K.J."/>
            <person name="Blifernez-Klassen O."/>
            <person name="Kalinowski J."/>
            <person name="Goesmann A."/>
            <person name="Mussgnug J.H."/>
            <person name="Kruse O."/>
        </authorList>
    </citation>
    <scope>NUCLEOTIDE SEQUENCE [LARGE SCALE GENOMIC DNA]</scope>
    <source>
        <strain evidence="4 5">SAG 48.87</strain>
    </source>
</reference>
<keyword evidence="5" id="KW-1185">Reference proteome</keyword>
<dbReference type="AlphaFoldDB" id="A0A0D2N8C7"/>
<gene>
    <name evidence="4" type="ORF">MNEG_5940</name>
</gene>
<keyword evidence="1" id="KW-0479">Metal-binding</keyword>
<name>A0A0D2N8C7_9CHLO</name>
<organism evidence="4 5">
    <name type="scientific">Monoraphidium neglectum</name>
    <dbReference type="NCBI Taxonomy" id="145388"/>
    <lineage>
        <taxon>Eukaryota</taxon>
        <taxon>Viridiplantae</taxon>
        <taxon>Chlorophyta</taxon>
        <taxon>core chlorophytes</taxon>
        <taxon>Chlorophyceae</taxon>
        <taxon>CS clade</taxon>
        <taxon>Sphaeropleales</taxon>
        <taxon>Selenastraceae</taxon>
        <taxon>Monoraphidium</taxon>
    </lineage>
</organism>
<feature type="region of interest" description="Disordered" evidence="2">
    <location>
        <begin position="112"/>
        <end position="276"/>
    </location>
</feature>
<dbReference type="EMBL" id="KK101142">
    <property type="protein sequence ID" value="KIZ02016.1"/>
    <property type="molecule type" value="Genomic_DNA"/>
</dbReference>
<dbReference type="PANTHER" id="PTHR46978:SF1">
    <property type="entry name" value="ZINC KNUCKLE (CCHC-TYPE) FAMILY PROTEIN"/>
    <property type="match status" value="1"/>
</dbReference>
<dbReference type="SMART" id="SM00343">
    <property type="entry name" value="ZnF_C2HC"/>
    <property type="match status" value="2"/>
</dbReference>